<keyword evidence="1" id="KW-0472">Membrane</keyword>
<feature type="transmembrane region" description="Helical" evidence="1">
    <location>
        <begin position="190"/>
        <end position="210"/>
    </location>
</feature>
<feature type="transmembrane region" description="Helical" evidence="1">
    <location>
        <begin position="27"/>
        <end position="51"/>
    </location>
</feature>
<feature type="transmembrane region" description="Helical" evidence="1">
    <location>
        <begin position="156"/>
        <end position="178"/>
    </location>
</feature>
<accession>A0A402A4I0</accession>
<evidence type="ECO:0000313" key="3">
    <source>
        <dbReference type="Proteomes" id="UP000287352"/>
    </source>
</evidence>
<reference evidence="3" key="1">
    <citation type="submission" date="2018-12" db="EMBL/GenBank/DDBJ databases">
        <title>Tengunoibacter tsumagoiensis gen. nov., sp. nov., Dictyobacter kobayashii sp. nov., D. alpinus sp. nov., and D. joshuensis sp. nov. and description of Dictyobacteraceae fam. nov. within the order Ktedonobacterales isolated from Tengu-no-mugimeshi.</title>
        <authorList>
            <person name="Wang C.M."/>
            <person name="Zheng Y."/>
            <person name="Sakai Y."/>
            <person name="Toyoda A."/>
            <person name="Minakuchi Y."/>
            <person name="Abe K."/>
            <person name="Yokota A."/>
            <person name="Yabe S."/>
        </authorList>
    </citation>
    <scope>NUCLEOTIDE SEQUENCE [LARGE SCALE GENOMIC DNA]</scope>
    <source>
        <strain evidence="3">Uno3</strain>
    </source>
</reference>
<keyword evidence="1" id="KW-0812">Transmembrane</keyword>
<evidence type="ECO:0000256" key="1">
    <source>
        <dbReference type="SAM" id="Phobius"/>
    </source>
</evidence>
<dbReference type="SUPFAM" id="SSF48317">
    <property type="entry name" value="Acid phosphatase/Vanadium-dependent haloperoxidase"/>
    <property type="match status" value="1"/>
</dbReference>
<evidence type="ECO:0008006" key="4">
    <source>
        <dbReference type="Google" id="ProtNLM"/>
    </source>
</evidence>
<sequence>MSDNLALFESEESASMPTKSKPFYIQFARFISTIFSPATISLPLILLVAFYHPNPAALQYAGVTLLFLSIGPLLYILIGVSTGQFTDIDVSDRSQRTGPFLFIIGSSLVGALILSFANGPKDLITILVLTALTSALMMIITFWWKISMHAASIAAVSTMLTMLYGVVILPAFLLVILVDWSRVVLKRHTLGQVIAGSSLGIIMTAVTLLIRGV</sequence>
<feature type="transmembrane region" description="Helical" evidence="1">
    <location>
        <begin position="99"/>
        <end position="117"/>
    </location>
</feature>
<keyword evidence="3" id="KW-1185">Reference proteome</keyword>
<evidence type="ECO:0000313" key="2">
    <source>
        <dbReference type="EMBL" id="GCE14057.1"/>
    </source>
</evidence>
<dbReference type="AlphaFoldDB" id="A0A402A4I0"/>
<organism evidence="2 3">
    <name type="scientific">Tengunoibacter tsumagoiensis</name>
    <dbReference type="NCBI Taxonomy" id="2014871"/>
    <lineage>
        <taxon>Bacteria</taxon>
        <taxon>Bacillati</taxon>
        <taxon>Chloroflexota</taxon>
        <taxon>Ktedonobacteria</taxon>
        <taxon>Ktedonobacterales</taxon>
        <taxon>Dictyobacteraceae</taxon>
        <taxon>Tengunoibacter</taxon>
    </lineage>
</organism>
<feature type="transmembrane region" description="Helical" evidence="1">
    <location>
        <begin position="123"/>
        <end position="144"/>
    </location>
</feature>
<dbReference type="Proteomes" id="UP000287352">
    <property type="component" value="Unassembled WGS sequence"/>
</dbReference>
<gene>
    <name evidence="2" type="ORF">KTT_39160</name>
</gene>
<dbReference type="InterPro" id="IPR036938">
    <property type="entry name" value="PAP2/HPO_sf"/>
</dbReference>
<protein>
    <recommendedName>
        <fullName evidence="4">Phosphatidic acid phosphatase type 2/haloperoxidase domain-containing protein</fullName>
    </recommendedName>
</protein>
<comment type="caution">
    <text evidence="2">The sequence shown here is derived from an EMBL/GenBank/DDBJ whole genome shotgun (WGS) entry which is preliminary data.</text>
</comment>
<proteinExistence type="predicted"/>
<dbReference type="Gene3D" id="1.20.144.10">
    <property type="entry name" value="Phosphatidic acid phosphatase type 2/haloperoxidase"/>
    <property type="match status" value="1"/>
</dbReference>
<dbReference type="EMBL" id="BIFR01000001">
    <property type="protein sequence ID" value="GCE14057.1"/>
    <property type="molecule type" value="Genomic_DNA"/>
</dbReference>
<keyword evidence="1" id="KW-1133">Transmembrane helix</keyword>
<feature type="transmembrane region" description="Helical" evidence="1">
    <location>
        <begin position="57"/>
        <end position="78"/>
    </location>
</feature>
<name>A0A402A4I0_9CHLR</name>